<evidence type="ECO:0000313" key="1">
    <source>
        <dbReference type="EMBL" id="KAK0488122.1"/>
    </source>
</evidence>
<organism evidence="1 2">
    <name type="scientific">Armillaria luteobubalina</name>
    <dbReference type="NCBI Taxonomy" id="153913"/>
    <lineage>
        <taxon>Eukaryota</taxon>
        <taxon>Fungi</taxon>
        <taxon>Dikarya</taxon>
        <taxon>Basidiomycota</taxon>
        <taxon>Agaricomycotina</taxon>
        <taxon>Agaricomycetes</taxon>
        <taxon>Agaricomycetidae</taxon>
        <taxon>Agaricales</taxon>
        <taxon>Marasmiineae</taxon>
        <taxon>Physalacriaceae</taxon>
        <taxon>Armillaria</taxon>
    </lineage>
</organism>
<dbReference type="AlphaFoldDB" id="A0AA39PPJ8"/>
<sequence>MLIEPPTSLIRLLSFRIRDRFTACDGAKFLAPILFPDPMEADLATSPVASFLANRFPAIVSVYPNDRYLFCEPVINIRVDNRVSSALPKHASIPNLEFFAMVIVIHGLAHGLSNTTLDNPLETAFFGGIMGMVFKSGTAQDPQLPDIAYFMIRSPNGKVYKIDLEEAAAWITTTEGRISPFDFSRLEEIDTDGQDFLKHTCAFVNTAYAPVNIQPRLRRHAPYRLGDHIVFPQIHNVDPSRRV</sequence>
<accession>A0AA39PPJ8</accession>
<evidence type="ECO:0000313" key="2">
    <source>
        <dbReference type="Proteomes" id="UP001175228"/>
    </source>
</evidence>
<comment type="caution">
    <text evidence="1">The sequence shown here is derived from an EMBL/GenBank/DDBJ whole genome shotgun (WGS) entry which is preliminary data.</text>
</comment>
<proteinExistence type="predicted"/>
<keyword evidence="2" id="KW-1185">Reference proteome</keyword>
<dbReference type="Proteomes" id="UP001175228">
    <property type="component" value="Unassembled WGS sequence"/>
</dbReference>
<name>A0AA39PPJ8_9AGAR</name>
<reference evidence="1" key="1">
    <citation type="submission" date="2023-06" db="EMBL/GenBank/DDBJ databases">
        <authorList>
            <consortium name="Lawrence Berkeley National Laboratory"/>
            <person name="Ahrendt S."/>
            <person name="Sahu N."/>
            <person name="Indic B."/>
            <person name="Wong-Bajracharya J."/>
            <person name="Merenyi Z."/>
            <person name="Ke H.-M."/>
            <person name="Monk M."/>
            <person name="Kocsube S."/>
            <person name="Drula E."/>
            <person name="Lipzen A."/>
            <person name="Balint B."/>
            <person name="Henrissat B."/>
            <person name="Andreopoulos B."/>
            <person name="Martin F.M."/>
            <person name="Harder C.B."/>
            <person name="Rigling D."/>
            <person name="Ford K.L."/>
            <person name="Foster G.D."/>
            <person name="Pangilinan J."/>
            <person name="Papanicolaou A."/>
            <person name="Barry K."/>
            <person name="LaButti K."/>
            <person name="Viragh M."/>
            <person name="Koriabine M."/>
            <person name="Yan M."/>
            <person name="Riley R."/>
            <person name="Champramary S."/>
            <person name="Plett K.L."/>
            <person name="Tsai I.J."/>
            <person name="Slot J."/>
            <person name="Sipos G."/>
            <person name="Plett J."/>
            <person name="Nagy L.G."/>
            <person name="Grigoriev I.V."/>
        </authorList>
    </citation>
    <scope>NUCLEOTIDE SEQUENCE</scope>
    <source>
        <strain evidence="1">HWK02</strain>
    </source>
</reference>
<dbReference type="EMBL" id="JAUEPU010000041">
    <property type="protein sequence ID" value="KAK0488122.1"/>
    <property type="molecule type" value="Genomic_DNA"/>
</dbReference>
<gene>
    <name evidence="1" type="ORF">EDD18DRAFT_1359794</name>
</gene>
<protein>
    <submittedName>
        <fullName evidence="1">Uncharacterized protein</fullName>
    </submittedName>
</protein>